<dbReference type="Gramene" id="GBG87391">
    <property type="protein sequence ID" value="GBG87391"/>
    <property type="gene ID" value="CBR_g45448"/>
</dbReference>
<feature type="compositionally biased region" description="Basic and acidic residues" evidence="2">
    <location>
        <begin position="924"/>
        <end position="977"/>
    </location>
</feature>
<feature type="compositionally biased region" description="Basic and acidic residues" evidence="2">
    <location>
        <begin position="873"/>
        <end position="904"/>
    </location>
</feature>
<keyword evidence="1" id="KW-0175">Coiled coil</keyword>
<evidence type="ECO:0000313" key="3">
    <source>
        <dbReference type="EMBL" id="GBG87391.1"/>
    </source>
</evidence>
<name>A0A388LYP8_CHABU</name>
<feature type="compositionally biased region" description="Basic and acidic residues" evidence="2">
    <location>
        <begin position="842"/>
        <end position="865"/>
    </location>
</feature>
<proteinExistence type="predicted"/>
<dbReference type="Proteomes" id="UP000265515">
    <property type="component" value="Unassembled WGS sequence"/>
</dbReference>
<gene>
    <name evidence="3" type="ORF">CBR_g45448</name>
</gene>
<organism evidence="3 4">
    <name type="scientific">Chara braunii</name>
    <name type="common">Braun's stonewort</name>
    <dbReference type="NCBI Taxonomy" id="69332"/>
    <lineage>
        <taxon>Eukaryota</taxon>
        <taxon>Viridiplantae</taxon>
        <taxon>Streptophyta</taxon>
        <taxon>Charophyceae</taxon>
        <taxon>Charales</taxon>
        <taxon>Characeae</taxon>
        <taxon>Chara</taxon>
    </lineage>
</organism>
<feature type="region of interest" description="Disordered" evidence="2">
    <location>
        <begin position="466"/>
        <end position="557"/>
    </location>
</feature>
<sequence length="1195" mass="136336">MKVAVGANGEWAKFKEEMQRRFKFGDGLLTKEDLEMLRWDEFSIVGSFATAFEKMAKKVPGLAEEEQCATFLGHFKNWEGSSLTKKVASGKKLTWAAIKEGVMDGELDQVDIFQMRQARKKRKALDVTTSDGRDFKKMIEDAVAQLDAEKEAKRKTMAAPQTVGKAKKAVVQDEEEEEEEKEPEPQKLTKAQRKARNLAQGGQGSGRGQVPQAVAMPPPESSHQAAPAPYGPWPGCGGGEGWTTSGSQCGQEGGRGAGRGRIDWRNAICWHCGQKGYTIKFCHVRRNDEDEGLISTNYDGDMYDKGGYHLDPRIPGGTRKEALRRAEAGEPPAPPAMFQIWQEKGVRSDTRVEEVGENEEVEQERKADTTKVEPLIVESDDEIEEDYWNRPLHIETGEDYWRTARQTMENMEDLMDKIRRYQGKMVDLCEEVKELEGQRPQVFIYGLGPKSQGAPVSILNVSVTGGTPRSGMSFRPPSRSGRAAQAVRTRARGPASPKPPAKDIPGPSREKEVVEPPVNEEEEDDHLRNEEDEKAEQRAKKRGVKADTEKAPEQKKKKYTVRVEKGFDVEEIMDRILEGHNHLMNLKDVLASEPRLREELKAHLCRKMVASVRLGVIIPKEAEWSKTGTKMDWKSVACGCFDVVVKGKACTTMMNTSAKMNLIKKEDALRLRMEIDRFDNGILVGANSRSIFVGTASKVVLEIGKWMMDLALADKHQLGLTPLWRSHAKRERRGRASGTASGDNQIENAGMGQKRRQTTHLHRRERRTISDRVPMARERVWMGWSEDVARDERNIAPEGKMTGFIKFVRRFIRQFVKSVVERVMHWGDCRRLLRGYYNPGRQAEERRSLESKRKEPEAEGRRTFERGTSSRSQEGERRREHSTHRMERRGELPAERSQRRRESEVSEAPPQSIQRPEDQSMAEVRQEAPREVTEQRMDEDQAAREKDLDRQERAAREQEIRAEVRRKNLEELHRRVEQGQWPVDLKDKKGKSVSNQQEEDPPLLFEAWENFDRLMGAARGPEGPQQEMGVKLVLTDLLTLKGVMKEGFAAARASDQKIGERLTKVAQKAYGQRVEWEQETRDLKENQKRQDREFDAMKVELEKAWAGNEAIRQVNQTLDKVNEALRAYLQAQQASFQAKEVKWEKRIKELEAQLEQRAPTALVDWTEVQGFEMKRPPAEEAFKSQKEEKKANLQA</sequence>
<feature type="compositionally biased region" description="Acidic residues" evidence="2">
    <location>
        <begin position="172"/>
        <end position="182"/>
    </location>
</feature>
<feature type="compositionally biased region" description="Basic and acidic residues" evidence="2">
    <location>
        <begin position="525"/>
        <end position="554"/>
    </location>
</feature>
<reference evidence="3 4" key="1">
    <citation type="journal article" date="2018" name="Cell">
        <title>The Chara Genome: Secondary Complexity and Implications for Plant Terrestrialization.</title>
        <authorList>
            <person name="Nishiyama T."/>
            <person name="Sakayama H."/>
            <person name="Vries J.D."/>
            <person name="Buschmann H."/>
            <person name="Saint-Marcoux D."/>
            <person name="Ullrich K.K."/>
            <person name="Haas F.B."/>
            <person name="Vanderstraeten L."/>
            <person name="Becker D."/>
            <person name="Lang D."/>
            <person name="Vosolsobe S."/>
            <person name="Rombauts S."/>
            <person name="Wilhelmsson P.K.I."/>
            <person name="Janitza P."/>
            <person name="Kern R."/>
            <person name="Heyl A."/>
            <person name="Rumpler F."/>
            <person name="Villalobos L.I.A.C."/>
            <person name="Clay J.M."/>
            <person name="Skokan R."/>
            <person name="Toyoda A."/>
            <person name="Suzuki Y."/>
            <person name="Kagoshima H."/>
            <person name="Schijlen E."/>
            <person name="Tajeshwar N."/>
            <person name="Catarino B."/>
            <person name="Hetherington A.J."/>
            <person name="Saltykova A."/>
            <person name="Bonnot C."/>
            <person name="Breuninger H."/>
            <person name="Symeonidi A."/>
            <person name="Radhakrishnan G.V."/>
            <person name="Van Nieuwerburgh F."/>
            <person name="Deforce D."/>
            <person name="Chang C."/>
            <person name="Karol K.G."/>
            <person name="Hedrich R."/>
            <person name="Ulvskov P."/>
            <person name="Glockner G."/>
            <person name="Delwiche C.F."/>
            <person name="Petrasek J."/>
            <person name="Van de Peer Y."/>
            <person name="Friml J."/>
            <person name="Beilby M."/>
            <person name="Dolan L."/>
            <person name="Kohara Y."/>
            <person name="Sugano S."/>
            <person name="Fujiyama A."/>
            <person name="Delaux P.-M."/>
            <person name="Quint M."/>
            <person name="TheiBen G."/>
            <person name="Hagemann M."/>
            <person name="Harholt J."/>
            <person name="Dunand C."/>
            <person name="Zachgo S."/>
            <person name="Langdale J."/>
            <person name="Maumus F."/>
            <person name="Straeten D.V.D."/>
            <person name="Gould S.B."/>
            <person name="Rensing S.A."/>
        </authorList>
    </citation>
    <scope>NUCLEOTIDE SEQUENCE [LARGE SCALE GENOMIC DNA]</scope>
    <source>
        <strain evidence="3 4">S276</strain>
    </source>
</reference>
<protein>
    <submittedName>
        <fullName evidence="3">Uncharacterized protein</fullName>
    </submittedName>
</protein>
<feature type="region of interest" description="Disordered" evidence="2">
    <location>
        <begin position="841"/>
        <end position="1003"/>
    </location>
</feature>
<feature type="compositionally biased region" description="Polar residues" evidence="2">
    <location>
        <begin position="738"/>
        <end position="747"/>
    </location>
</feature>
<accession>A0A388LYP8</accession>
<evidence type="ECO:0000256" key="1">
    <source>
        <dbReference type="SAM" id="Coils"/>
    </source>
</evidence>
<feature type="region of interest" description="Disordered" evidence="2">
    <location>
        <begin position="152"/>
        <end position="239"/>
    </location>
</feature>
<comment type="caution">
    <text evidence="3">The sequence shown here is derived from an EMBL/GenBank/DDBJ whole genome shotgun (WGS) entry which is preliminary data.</text>
</comment>
<dbReference type="OrthoDB" id="4488294at2759"/>
<feature type="coiled-coil region" evidence="1">
    <location>
        <begin position="404"/>
        <end position="438"/>
    </location>
</feature>
<feature type="compositionally biased region" description="Basic residues" evidence="2">
    <location>
        <begin position="753"/>
        <end position="766"/>
    </location>
</feature>
<feature type="region of interest" description="Disordered" evidence="2">
    <location>
        <begin position="1174"/>
        <end position="1195"/>
    </location>
</feature>
<dbReference type="AlphaFoldDB" id="A0A388LYP8"/>
<keyword evidence="4" id="KW-1185">Reference proteome</keyword>
<evidence type="ECO:0000313" key="4">
    <source>
        <dbReference type="Proteomes" id="UP000265515"/>
    </source>
</evidence>
<dbReference type="EMBL" id="BFEA01000610">
    <property type="protein sequence ID" value="GBG87391.1"/>
    <property type="molecule type" value="Genomic_DNA"/>
</dbReference>
<evidence type="ECO:0000256" key="2">
    <source>
        <dbReference type="SAM" id="MobiDB-lite"/>
    </source>
</evidence>
<feature type="region of interest" description="Disordered" evidence="2">
    <location>
        <begin position="729"/>
        <end position="769"/>
    </location>
</feature>
<feature type="coiled-coil region" evidence="1">
    <location>
        <begin position="1073"/>
        <end position="1153"/>
    </location>
</feature>